<comment type="caution">
    <text evidence="1">The sequence shown here is derived from an EMBL/GenBank/DDBJ whole genome shotgun (WGS) entry which is preliminary data.</text>
</comment>
<name>A0ABR0QZN2_GOSAR</name>
<proteinExistence type="predicted"/>
<evidence type="ECO:0000313" key="1">
    <source>
        <dbReference type="EMBL" id="KAK5844766.1"/>
    </source>
</evidence>
<accession>A0ABR0QZN2</accession>
<keyword evidence="2" id="KW-1185">Reference proteome</keyword>
<sequence length="97" mass="10585">MTTTPSANSNSIEPSGSVFIGDWIITSFPRHEVVKLDEGTFVQWQQQVRFTLAGYNLAGFLDGIISTLTRFIQALDGGLVTNSSATIFTQQDNLLTS</sequence>
<organism evidence="1 2">
    <name type="scientific">Gossypium arboreum</name>
    <name type="common">Tree cotton</name>
    <name type="synonym">Gossypium nanking</name>
    <dbReference type="NCBI Taxonomy" id="29729"/>
    <lineage>
        <taxon>Eukaryota</taxon>
        <taxon>Viridiplantae</taxon>
        <taxon>Streptophyta</taxon>
        <taxon>Embryophyta</taxon>
        <taxon>Tracheophyta</taxon>
        <taxon>Spermatophyta</taxon>
        <taxon>Magnoliopsida</taxon>
        <taxon>eudicotyledons</taxon>
        <taxon>Gunneridae</taxon>
        <taxon>Pentapetalae</taxon>
        <taxon>rosids</taxon>
        <taxon>malvids</taxon>
        <taxon>Malvales</taxon>
        <taxon>Malvaceae</taxon>
        <taxon>Malvoideae</taxon>
        <taxon>Gossypium</taxon>
    </lineage>
</organism>
<dbReference type="EMBL" id="JARKNE010000001">
    <property type="protein sequence ID" value="KAK5844766.1"/>
    <property type="molecule type" value="Genomic_DNA"/>
</dbReference>
<gene>
    <name evidence="1" type="ORF">PVK06_000907</name>
</gene>
<reference evidence="1 2" key="1">
    <citation type="submission" date="2023-03" db="EMBL/GenBank/DDBJ databases">
        <title>WGS of Gossypium arboreum.</title>
        <authorList>
            <person name="Yu D."/>
        </authorList>
    </citation>
    <scope>NUCLEOTIDE SEQUENCE [LARGE SCALE GENOMIC DNA]</scope>
    <source>
        <tissue evidence="1">Leaf</tissue>
    </source>
</reference>
<dbReference type="Proteomes" id="UP001358586">
    <property type="component" value="Chromosome 1"/>
</dbReference>
<protein>
    <submittedName>
        <fullName evidence="1">Uncharacterized protein</fullName>
    </submittedName>
</protein>
<evidence type="ECO:0000313" key="2">
    <source>
        <dbReference type="Proteomes" id="UP001358586"/>
    </source>
</evidence>